<keyword evidence="1" id="KW-1133">Transmembrane helix</keyword>
<proteinExistence type="predicted"/>
<evidence type="ECO:0000256" key="1">
    <source>
        <dbReference type="SAM" id="Phobius"/>
    </source>
</evidence>
<keyword evidence="1" id="KW-0812">Transmembrane</keyword>
<evidence type="ECO:0000313" key="2">
    <source>
        <dbReference type="EMBL" id="MBX48519.1"/>
    </source>
</evidence>
<dbReference type="AlphaFoldDB" id="A0A2P2P1G9"/>
<protein>
    <submittedName>
        <fullName evidence="2">Uncharacterized protein</fullName>
    </submittedName>
</protein>
<sequence length="63" mass="7138">MLGFILYSKYIKSSLVLCIFLVLCPLGGIVCPLCEIVQFFNVSTWPFVACYTLQLLLWIACTQ</sequence>
<feature type="transmembrane region" description="Helical" evidence="1">
    <location>
        <begin position="44"/>
        <end position="61"/>
    </location>
</feature>
<organism evidence="2">
    <name type="scientific">Rhizophora mucronata</name>
    <name type="common">Asiatic mangrove</name>
    <dbReference type="NCBI Taxonomy" id="61149"/>
    <lineage>
        <taxon>Eukaryota</taxon>
        <taxon>Viridiplantae</taxon>
        <taxon>Streptophyta</taxon>
        <taxon>Embryophyta</taxon>
        <taxon>Tracheophyta</taxon>
        <taxon>Spermatophyta</taxon>
        <taxon>Magnoliopsida</taxon>
        <taxon>eudicotyledons</taxon>
        <taxon>Gunneridae</taxon>
        <taxon>Pentapetalae</taxon>
        <taxon>rosids</taxon>
        <taxon>fabids</taxon>
        <taxon>Malpighiales</taxon>
        <taxon>Rhizophoraceae</taxon>
        <taxon>Rhizophora</taxon>
    </lineage>
</organism>
<dbReference type="EMBL" id="GGEC01068035">
    <property type="protein sequence ID" value="MBX48519.1"/>
    <property type="molecule type" value="Transcribed_RNA"/>
</dbReference>
<keyword evidence="1" id="KW-0472">Membrane</keyword>
<name>A0A2P2P1G9_RHIMU</name>
<reference evidence="2" key="1">
    <citation type="submission" date="2018-02" db="EMBL/GenBank/DDBJ databases">
        <title>Rhizophora mucronata_Transcriptome.</title>
        <authorList>
            <person name="Meera S.P."/>
            <person name="Sreeshan A."/>
            <person name="Augustine A."/>
        </authorList>
    </citation>
    <scope>NUCLEOTIDE SEQUENCE</scope>
    <source>
        <tissue evidence="2">Leaf</tissue>
    </source>
</reference>
<accession>A0A2P2P1G9</accession>